<dbReference type="SUPFAM" id="SSF140683">
    <property type="entry name" value="SP0561-like"/>
    <property type="match status" value="1"/>
</dbReference>
<sequence>MRHPDPENPDLPLATLLAEWPGLATVFWERRMLCPGCPIAPFHTVADVCTEYGLNETEFRAALMQAIRSA</sequence>
<dbReference type="Proteomes" id="UP000198728">
    <property type="component" value="Unassembled WGS sequence"/>
</dbReference>
<dbReference type="EMBL" id="FOLG01000003">
    <property type="protein sequence ID" value="SFC25068.1"/>
    <property type="molecule type" value="Genomic_DNA"/>
</dbReference>
<organism evidence="1 2">
    <name type="scientific">Tropicimonas isoalkanivorans</name>
    <dbReference type="NCBI Taxonomy" id="441112"/>
    <lineage>
        <taxon>Bacteria</taxon>
        <taxon>Pseudomonadati</taxon>
        <taxon>Pseudomonadota</taxon>
        <taxon>Alphaproteobacteria</taxon>
        <taxon>Rhodobacterales</taxon>
        <taxon>Roseobacteraceae</taxon>
        <taxon>Tropicimonas</taxon>
    </lineage>
</organism>
<dbReference type="OrthoDB" id="5397989at2"/>
<dbReference type="STRING" id="441112.SAMN04488094_103215"/>
<name>A0A1I1HSZ1_9RHOB</name>
<evidence type="ECO:0000313" key="2">
    <source>
        <dbReference type="Proteomes" id="UP000198728"/>
    </source>
</evidence>
<dbReference type="AlphaFoldDB" id="A0A1I1HSZ1"/>
<proteinExistence type="predicted"/>
<protein>
    <submittedName>
        <fullName evidence="1">Hybrid cluster protein-associated redox disulfide domain-containing protein</fullName>
    </submittedName>
</protein>
<dbReference type="InterPro" id="IPR038062">
    <property type="entry name" value="ScdA-like_N_sf"/>
</dbReference>
<evidence type="ECO:0000313" key="1">
    <source>
        <dbReference type="EMBL" id="SFC25068.1"/>
    </source>
</evidence>
<dbReference type="NCBIfam" id="TIGR03980">
    <property type="entry name" value="prismane_assoc"/>
    <property type="match status" value="1"/>
</dbReference>
<keyword evidence="2" id="KW-1185">Reference proteome</keyword>
<dbReference type="InterPro" id="IPR023883">
    <property type="entry name" value="CHP03980_redox-disulphide"/>
</dbReference>
<gene>
    <name evidence="1" type="ORF">SAMN04488094_103215</name>
</gene>
<accession>A0A1I1HSZ1</accession>
<dbReference type="RefSeq" id="WP_093360186.1">
    <property type="nucleotide sequence ID" value="NZ_FOLG01000003.1"/>
</dbReference>
<dbReference type="Gene3D" id="1.10.3910.10">
    <property type="entry name" value="SP0561-like"/>
    <property type="match status" value="1"/>
</dbReference>
<reference evidence="1 2" key="1">
    <citation type="submission" date="2016-10" db="EMBL/GenBank/DDBJ databases">
        <authorList>
            <person name="de Groot N.N."/>
        </authorList>
    </citation>
    <scope>NUCLEOTIDE SEQUENCE [LARGE SCALE GENOMIC DNA]</scope>
    <source>
        <strain evidence="1 2">DSM 19548</strain>
    </source>
</reference>